<evidence type="ECO:0000256" key="1">
    <source>
        <dbReference type="SAM" id="MobiDB-lite"/>
    </source>
</evidence>
<feature type="region of interest" description="Disordered" evidence="1">
    <location>
        <begin position="42"/>
        <end position="141"/>
    </location>
</feature>
<organism evidence="2">
    <name type="scientific">Haptolina ericina</name>
    <dbReference type="NCBI Taxonomy" id="156174"/>
    <lineage>
        <taxon>Eukaryota</taxon>
        <taxon>Haptista</taxon>
        <taxon>Haptophyta</taxon>
        <taxon>Prymnesiophyceae</taxon>
        <taxon>Prymnesiales</taxon>
        <taxon>Prymnesiaceae</taxon>
        <taxon>Haptolina</taxon>
    </lineage>
</organism>
<evidence type="ECO:0000313" key="2">
    <source>
        <dbReference type="EMBL" id="CAE0107232.1"/>
    </source>
</evidence>
<proteinExistence type="predicted"/>
<name>A0A7S3ETT7_9EUKA</name>
<reference evidence="2" key="1">
    <citation type="submission" date="2021-01" db="EMBL/GenBank/DDBJ databases">
        <authorList>
            <person name="Corre E."/>
            <person name="Pelletier E."/>
            <person name="Niang G."/>
            <person name="Scheremetjew M."/>
            <person name="Finn R."/>
            <person name="Kale V."/>
            <person name="Holt S."/>
            <person name="Cochrane G."/>
            <person name="Meng A."/>
            <person name="Brown T."/>
            <person name="Cohen L."/>
        </authorList>
    </citation>
    <scope>NUCLEOTIDE SEQUENCE</scope>
    <source>
        <strain evidence="2">CCMP281</strain>
    </source>
</reference>
<dbReference type="EMBL" id="HBHX01014118">
    <property type="protein sequence ID" value="CAE0107232.1"/>
    <property type="molecule type" value="Transcribed_RNA"/>
</dbReference>
<accession>A0A7S3ETT7</accession>
<gene>
    <name evidence="2" type="ORF">HERI1096_LOCUS7891</name>
</gene>
<dbReference type="AlphaFoldDB" id="A0A7S3ETT7"/>
<sequence length="141" mass="15047">MRGETPVATDECARVVRSWLGNTATAKLPDTELPDPFIPRPARLGLGARHGGHDAAADLTRSEKQFQSQIRRSGTKGKTPVVAQRPAPAAESDSDEEESRTASFRGGKKRRIPSGDFVGNTASVKRKGQARLSGDVTKGPV</sequence>
<feature type="compositionally biased region" description="Basic and acidic residues" evidence="1">
    <location>
        <begin position="51"/>
        <end position="64"/>
    </location>
</feature>
<protein>
    <submittedName>
        <fullName evidence="2">Uncharacterized protein</fullName>
    </submittedName>
</protein>